<feature type="region of interest" description="Disordered" evidence="1">
    <location>
        <begin position="184"/>
        <end position="280"/>
    </location>
</feature>
<gene>
    <name evidence="2" type="primary">Samd7</name>
</gene>
<feature type="compositionally biased region" description="Basic and acidic residues" evidence="1">
    <location>
        <begin position="224"/>
        <end position="243"/>
    </location>
</feature>
<organism evidence="2 3">
    <name type="scientific">Jaculus jaculus</name>
    <name type="common">Lesser Egyptian jerboa</name>
    <dbReference type="NCBI Taxonomy" id="51337"/>
    <lineage>
        <taxon>Eukaryota</taxon>
        <taxon>Metazoa</taxon>
        <taxon>Chordata</taxon>
        <taxon>Craniata</taxon>
        <taxon>Vertebrata</taxon>
        <taxon>Euteleostomi</taxon>
        <taxon>Mammalia</taxon>
        <taxon>Eutheria</taxon>
        <taxon>Euarchontoglires</taxon>
        <taxon>Glires</taxon>
        <taxon>Rodentia</taxon>
        <taxon>Myomorpha</taxon>
        <taxon>Dipodoidea</taxon>
        <taxon>Dipodidae</taxon>
        <taxon>Dipodinae</taxon>
        <taxon>Jaculus</taxon>
    </lineage>
</organism>
<name>A0A8C5LGE3_JACJA</name>
<dbReference type="Proteomes" id="UP000694385">
    <property type="component" value="Unassembled WGS sequence"/>
</dbReference>
<protein>
    <submittedName>
        <fullName evidence="2">Sterile alpha motif domain containing 7</fullName>
    </submittedName>
</protein>
<dbReference type="GeneTree" id="ENSGT00940000160075"/>
<dbReference type="GO" id="GO:0045814">
    <property type="term" value="P:negative regulation of gene expression, epigenetic"/>
    <property type="evidence" value="ECO:0007669"/>
    <property type="project" value="Ensembl"/>
</dbReference>
<reference evidence="2" key="1">
    <citation type="submission" date="2025-08" db="UniProtKB">
        <authorList>
            <consortium name="Ensembl"/>
        </authorList>
    </citation>
    <scope>IDENTIFICATION</scope>
</reference>
<evidence type="ECO:0000313" key="3">
    <source>
        <dbReference type="Proteomes" id="UP000694385"/>
    </source>
</evidence>
<dbReference type="GO" id="GO:0046548">
    <property type="term" value="P:retinal rod cell development"/>
    <property type="evidence" value="ECO:0007669"/>
    <property type="project" value="Ensembl"/>
</dbReference>
<dbReference type="GO" id="GO:0035102">
    <property type="term" value="C:PRC1 complex"/>
    <property type="evidence" value="ECO:0007669"/>
    <property type="project" value="Ensembl"/>
</dbReference>
<sequence>MTHPMMAVNPVLTASVQQGIPLVPSPFGPPILDRDVLSSTIAPADPRQFCVPSQFGSSVLPNATIPSMLSSRFYSGWGILPPESIKAMTRRNEMIKRHHTARAEMKMYTIYQQRRMERAKPKEFTGLGVPFLYGSSGPDGPTAYHGRSVLPASDLNLHRSTLGNLQGNSILVATEPHFTESWGQKYHPLRSTGNQKHVDQVTESYKSQAEEKLSHIIPYEDPDDYAKDPEREVCDDQKSRGNNEKPTTALANPCGDFQPTHRGSSSLEDKAWDGGKKSSEHGYGTCDDKNVICQALSQPSLPGTCALGTTGESHPLDEDIQKWTIDDVHNFIRSLPGCSDYAQVSQHVGSMFYKKTPSLPTQTRQAFSQPADTSPLVNFNSWSDPLSIPCSQDIMISKVIEQDNIRN</sequence>
<evidence type="ECO:0000256" key="1">
    <source>
        <dbReference type="SAM" id="MobiDB-lite"/>
    </source>
</evidence>
<feature type="compositionally biased region" description="Polar residues" evidence="1">
    <location>
        <begin position="191"/>
        <end position="207"/>
    </location>
</feature>
<dbReference type="GO" id="GO:0005737">
    <property type="term" value="C:cytoplasm"/>
    <property type="evidence" value="ECO:0007669"/>
    <property type="project" value="Ensembl"/>
</dbReference>
<proteinExistence type="predicted"/>
<reference evidence="2" key="2">
    <citation type="submission" date="2025-09" db="UniProtKB">
        <authorList>
            <consortium name="Ensembl"/>
        </authorList>
    </citation>
    <scope>IDENTIFICATION</scope>
</reference>
<feature type="compositionally biased region" description="Basic and acidic residues" evidence="1">
    <location>
        <begin position="267"/>
        <end position="280"/>
    </location>
</feature>
<dbReference type="AlphaFoldDB" id="A0A8C5LGE3"/>
<accession>A0A8C5LGE3</accession>
<dbReference type="Ensembl" id="ENSJJAT00000030453.1">
    <property type="protein sequence ID" value="ENSJJAP00000023875.1"/>
    <property type="gene ID" value="ENSJJAG00000023514.1"/>
</dbReference>
<dbReference type="OMA" id="MLYMMNL"/>
<keyword evidence="3" id="KW-1185">Reference proteome</keyword>
<dbReference type="GO" id="GO:0001227">
    <property type="term" value="F:DNA-binding transcription repressor activity, RNA polymerase II-specific"/>
    <property type="evidence" value="ECO:0007669"/>
    <property type="project" value="Ensembl"/>
</dbReference>
<evidence type="ECO:0000313" key="2">
    <source>
        <dbReference type="Ensembl" id="ENSJJAP00000023875.1"/>
    </source>
</evidence>